<dbReference type="GO" id="GO:0005524">
    <property type="term" value="F:ATP binding"/>
    <property type="evidence" value="ECO:0007669"/>
    <property type="project" value="UniProtKB-KW"/>
</dbReference>
<evidence type="ECO:0000256" key="3">
    <source>
        <dbReference type="ARBA" id="ARBA00022748"/>
    </source>
</evidence>
<dbReference type="Gene3D" id="3.40.50.300">
    <property type="entry name" value="P-loop containing nucleotide triphosphate hydrolases"/>
    <property type="match status" value="1"/>
</dbReference>
<evidence type="ECO:0000256" key="2">
    <source>
        <dbReference type="ARBA" id="ARBA00022741"/>
    </source>
</evidence>
<dbReference type="PROSITE" id="PS50893">
    <property type="entry name" value="ABC_TRANSPORTER_2"/>
    <property type="match status" value="1"/>
</dbReference>
<dbReference type="InterPro" id="IPR003593">
    <property type="entry name" value="AAA+_ATPase"/>
</dbReference>
<evidence type="ECO:0000256" key="1">
    <source>
        <dbReference type="ARBA" id="ARBA00022448"/>
    </source>
</evidence>
<dbReference type="InterPro" id="IPR003439">
    <property type="entry name" value="ABC_transporter-like_ATP-bd"/>
</dbReference>
<name>A0A840F3V6_9SPHN</name>
<dbReference type="GO" id="GO:0017004">
    <property type="term" value="P:cytochrome complex assembly"/>
    <property type="evidence" value="ECO:0007669"/>
    <property type="project" value="UniProtKB-KW"/>
</dbReference>
<keyword evidence="9" id="KW-1185">Reference proteome</keyword>
<evidence type="ECO:0000259" key="7">
    <source>
        <dbReference type="PROSITE" id="PS50893"/>
    </source>
</evidence>
<evidence type="ECO:0000256" key="5">
    <source>
        <dbReference type="ARBA" id="ARBA00022967"/>
    </source>
</evidence>
<keyword evidence="3" id="KW-0201">Cytochrome c-type biogenesis</keyword>
<organism evidence="8 9">
    <name type="scientific">Sphingomonas jinjuensis</name>
    <dbReference type="NCBI Taxonomy" id="535907"/>
    <lineage>
        <taxon>Bacteria</taxon>
        <taxon>Pseudomonadati</taxon>
        <taxon>Pseudomonadota</taxon>
        <taxon>Alphaproteobacteria</taxon>
        <taxon>Sphingomonadales</taxon>
        <taxon>Sphingomonadaceae</taxon>
        <taxon>Sphingomonas</taxon>
    </lineage>
</organism>
<evidence type="ECO:0000313" key="8">
    <source>
        <dbReference type="EMBL" id="MBB4152489.1"/>
    </source>
</evidence>
<dbReference type="GO" id="GO:0016887">
    <property type="term" value="F:ATP hydrolysis activity"/>
    <property type="evidence" value="ECO:0007669"/>
    <property type="project" value="InterPro"/>
</dbReference>
<keyword evidence="5" id="KW-1278">Translocase</keyword>
<dbReference type="GO" id="GO:0022857">
    <property type="term" value="F:transmembrane transporter activity"/>
    <property type="evidence" value="ECO:0007669"/>
    <property type="project" value="InterPro"/>
</dbReference>
<proteinExistence type="predicted"/>
<accession>A0A840F3V6</accession>
<keyword evidence="6" id="KW-0472">Membrane</keyword>
<dbReference type="InterPro" id="IPR005895">
    <property type="entry name" value="ABC_transptr_haem_export_CcmA"/>
</dbReference>
<dbReference type="Proteomes" id="UP000529795">
    <property type="component" value="Unassembled WGS sequence"/>
</dbReference>
<sequence>MNRLAFDRVACARRGQLLFETLSFALGPGDAALVTGPNGAGKSSLVRIAAGLLAPASGAVIRDGGLALLAEATALDHDRTLADALRFWATLDGAAREAVPAALAALDLTPLAAAPVRILSTGQRRRAAMARVVASGSPIWLLDEPANGLDQPAVDRLAALIAEHRTRGGIALVATHLPIALPDAIEVRL</sequence>
<evidence type="ECO:0000256" key="4">
    <source>
        <dbReference type="ARBA" id="ARBA00022840"/>
    </source>
</evidence>
<evidence type="ECO:0000256" key="6">
    <source>
        <dbReference type="ARBA" id="ARBA00023136"/>
    </source>
</evidence>
<feature type="domain" description="ABC transporter" evidence="7">
    <location>
        <begin position="4"/>
        <end position="187"/>
    </location>
</feature>
<dbReference type="PANTHER" id="PTHR43499">
    <property type="entry name" value="ABC TRANSPORTER I FAMILY MEMBER 1"/>
    <property type="match status" value="1"/>
</dbReference>
<protein>
    <submittedName>
        <fullName evidence="8">Heme exporter protein A</fullName>
    </submittedName>
</protein>
<reference evidence="8 9" key="1">
    <citation type="submission" date="2020-08" db="EMBL/GenBank/DDBJ databases">
        <title>Genomic Encyclopedia of Type Strains, Phase IV (KMG-IV): sequencing the most valuable type-strain genomes for metagenomic binning, comparative biology and taxonomic classification.</title>
        <authorList>
            <person name="Goeker M."/>
        </authorList>
    </citation>
    <scope>NUCLEOTIDE SEQUENCE [LARGE SCALE GENOMIC DNA]</scope>
    <source>
        <strain evidence="8 9">YC6723</strain>
    </source>
</reference>
<dbReference type="AlphaFoldDB" id="A0A840F3V6"/>
<dbReference type="SUPFAM" id="SSF52540">
    <property type="entry name" value="P-loop containing nucleoside triphosphate hydrolases"/>
    <property type="match status" value="1"/>
</dbReference>
<keyword evidence="4" id="KW-0067">ATP-binding</keyword>
<dbReference type="InterPro" id="IPR027417">
    <property type="entry name" value="P-loop_NTPase"/>
</dbReference>
<keyword evidence="2" id="KW-0547">Nucleotide-binding</keyword>
<comment type="caution">
    <text evidence="8">The sequence shown here is derived from an EMBL/GenBank/DDBJ whole genome shotgun (WGS) entry which is preliminary data.</text>
</comment>
<gene>
    <name evidence="8" type="ORF">GGQ80_000365</name>
</gene>
<dbReference type="EMBL" id="JACIEV010000001">
    <property type="protein sequence ID" value="MBB4152489.1"/>
    <property type="molecule type" value="Genomic_DNA"/>
</dbReference>
<keyword evidence="1" id="KW-0813">Transport</keyword>
<dbReference type="RefSeq" id="WP_183982475.1">
    <property type="nucleotide sequence ID" value="NZ_JACIEV010000001.1"/>
</dbReference>
<dbReference type="Pfam" id="PF00005">
    <property type="entry name" value="ABC_tran"/>
    <property type="match status" value="1"/>
</dbReference>
<dbReference type="SMART" id="SM00382">
    <property type="entry name" value="AAA"/>
    <property type="match status" value="1"/>
</dbReference>
<dbReference type="NCBIfam" id="TIGR01189">
    <property type="entry name" value="ccmA"/>
    <property type="match status" value="1"/>
</dbReference>
<evidence type="ECO:0000313" key="9">
    <source>
        <dbReference type="Proteomes" id="UP000529795"/>
    </source>
</evidence>
<dbReference type="PANTHER" id="PTHR43499:SF1">
    <property type="entry name" value="ABC TRANSPORTER I FAMILY MEMBER 1"/>
    <property type="match status" value="1"/>
</dbReference>